<keyword evidence="2" id="KW-1185">Reference proteome</keyword>
<dbReference type="Proteomes" id="UP000564644">
    <property type="component" value="Unassembled WGS sequence"/>
</dbReference>
<proteinExistence type="predicted"/>
<gene>
    <name evidence="1" type="ORF">H7C18_14730</name>
</gene>
<name>A0A7X0VVI0_9BACL</name>
<dbReference type="RefSeq" id="WP_185129848.1">
    <property type="nucleotide sequence ID" value="NZ_JACJVO010000018.1"/>
</dbReference>
<evidence type="ECO:0000313" key="2">
    <source>
        <dbReference type="Proteomes" id="UP000564644"/>
    </source>
</evidence>
<dbReference type="AlphaFoldDB" id="A0A7X0VVI0"/>
<sequence>MHEKLAVRKGGFDTFLEEQKRGASGQRLEMLGRDLTGTRKLAEEVLLPVFGSLDGFVLEYELISLSGVKIYVDAFYPPLLAAFESDGFVSHAERLTRDRFSFERMRMRTVSMHGLRFVPFSYDELDKKPETCIRTVYELLGRYGSSPVSRLYELPVYEREVLRFALSRNGVFTLNEAGECLRLKRVATSRLLHRMVNQKLLLPLGKGSIRYSSFVISEKGKSYFMAGNLER</sequence>
<comment type="caution">
    <text evidence="1">The sequence shown here is derived from an EMBL/GenBank/DDBJ whole genome shotgun (WGS) entry which is preliminary data.</text>
</comment>
<protein>
    <submittedName>
        <fullName evidence="1">Uncharacterized protein</fullName>
    </submittedName>
</protein>
<dbReference type="EMBL" id="JACJVO010000018">
    <property type="protein sequence ID" value="MBB6732174.1"/>
    <property type="molecule type" value="Genomic_DNA"/>
</dbReference>
<accession>A0A7X0VVI0</accession>
<organism evidence="1 2">
    <name type="scientific">Cohnella zeiphila</name>
    <dbReference type="NCBI Taxonomy" id="2761120"/>
    <lineage>
        <taxon>Bacteria</taxon>
        <taxon>Bacillati</taxon>
        <taxon>Bacillota</taxon>
        <taxon>Bacilli</taxon>
        <taxon>Bacillales</taxon>
        <taxon>Paenibacillaceae</taxon>
        <taxon>Cohnella</taxon>
    </lineage>
</organism>
<evidence type="ECO:0000313" key="1">
    <source>
        <dbReference type="EMBL" id="MBB6732174.1"/>
    </source>
</evidence>
<reference evidence="1 2" key="1">
    <citation type="submission" date="2020-08" db="EMBL/GenBank/DDBJ databases">
        <title>Cohnella phylogeny.</title>
        <authorList>
            <person name="Dunlap C."/>
        </authorList>
    </citation>
    <scope>NUCLEOTIDE SEQUENCE [LARGE SCALE GENOMIC DNA]</scope>
    <source>
        <strain evidence="1 2">CBP 2801</strain>
    </source>
</reference>